<accession>A0A0F7ICY8</accession>
<protein>
    <submittedName>
        <fullName evidence="1">Uncharacterized protein</fullName>
    </submittedName>
</protein>
<gene>
    <name evidence="1" type="ORF">pVAPN_0140</name>
</gene>
<organism evidence="1">
    <name type="scientific">Rhodococcus hoagii</name>
    <name type="common">Corynebacterium equii</name>
    <dbReference type="NCBI Taxonomy" id="43767"/>
    <lineage>
        <taxon>Bacteria</taxon>
        <taxon>Bacillati</taxon>
        <taxon>Actinomycetota</taxon>
        <taxon>Actinomycetes</taxon>
        <taxon>Mycobacteriales</taxon>
        <taxon>Nocardiaceae</taxon>
        <taxon>Prescottella</taxon>
    </lineage>
</organism>
<reference evidence="1" key="1">
    <citation type="journal article" date="2015" name="Infect. Immun.">
        <title>An Invertron-Like Linear Plasmid Mediates Intracellular Survival and Virulence in Bovine Isolates of Rhodococcus equi.</title>
        <authorList>
            <person name="Valero-Rello A."/>
            <person name="Hapeshi A."/>
            <person name="Anastasi E."/>
            <person name="Alvarez S."/>
            <person name="Scortti M."/>
            <person name="Meijer W.G."/>
            <person name="MacArthur I."/>
            <person name="Vazquez-Boland J.A."/>
        </authorList>
    </citation>
    <scope>NUCLEOTIDE SEQUENCE</scope>
    <source>
        <strain evidence="1">PAM1571</strain>
        <plasmid evidence="1">pVAPN1571</plasmid>
    </source>
</reference>
<dbReference type="EMBL" id="KF439868">
    <property type="protein sequence ID" value="AKG90473.1"/>
    <property type="molecule type" value="Genomic_DNA"/>
</dbReference>
<proteinExistence type="predicted"/>
<keyword evidence="1" id="KW-0614">Plasmid</keyword>
<geneLocation type="plasmid" evidence="1">
    <name>pVAPN1571</name>
</geneLocation>
<sequence>MSETPQRRSTEMLNTSAAQLVTLNLAGESIIGDIVEISGIATNDSGMPADVTLADGRTLEGVDAVDITAIPGHLLAAAAA</sequence>
<dbReference type="AlphaFoldDB" id="A0A0F7ICY8"/>
<name>A0A0F7ICY8_RHOHA</name>
<evidence type="ECO:0000313" key="1">
    <source>
        <dbReference type="EMBL" id="AKG90473.1"/>
    </source>
</evidence>